<reference evidence="1" key="1">
    <citation type="submission" date="2019-12" db="EMBL/GenBank/DDBJ databases">
        <title>An insight into the sialome of adult female Ixodes ricinus ticks feeding for 6 days.</title>
        <authorList>
            <person name="Perner J."/>
            <person name="Ribeiro J.M.C."/>
        </authorList>
    </citation>
    <scope>NUCLEOTIDE SEQUENCE</scope>
    <source>
        <strain evidence="1">Semi-engorged</strain>
        <tissue evidence="1">Salivary glands</tissue>
    </source>
</reference>
<accession>A0A6B0UXU0</accession>
<dbReference type="EMBL" id="GIFC01012399">
    <property type="protein sequence ID" value="MXU94482.1"/>
    <property type="molecule type" value="Transcribed_RNA"/>
</dbReference>
<evidence type="ECO:0000313" key="1">
    <source>
        <dbReference type="EMBL" id="MXU94482.1"/>
    </source>
</evidence>
<sequence length="164" mass="17858">MGPTTTPLKTSCRNPSRLAWTTGLLPPAAEASEPSCAWVPPACVDQERATLTRHLPERVCANLAYLSLALNPLDCRREVQCFYNKLGRQESKFLIQGSPRQLGLPPLPLGARTRAKFCGRCCGPSQAAGCGPPTVKAGCLTVFLIIERPTNAPAWAERWLAMRE</sequence>
<organism evidence="1">
    <name type="scientific">Ixodes ricinus</name>
    <name type="common">Common tick</name>
    <name type="synonym">Acarus ricinus</name>
    <dbReference type="NCBI Taxonomy" id="34613"/>
    <lineage>
        <taxon>Eukaryota</taxon>
        <taxon>Metazoa</taxon>
        <taxon>Ecdysozoa</taxon>
        <taxon>Arthropoda</taxon>
        <taxon>Chelicerata</taxon>
        <taxon>Arachnida</taxon>
        <taxon>Acari</taxon>
        <taxon>Parasitiformes</taxon>
        <taxon>Ixodida</taxon>
        <taxon>Ixodoidea</taxon>
        <taxon>Ixodidae</taxon>
        <taxon>Ixodinae</taxon>
        <taxon>Ixodes</taxon>
    </lineage>
</organism>
<protein>
    <submittedName>
        <fullName evidence="1">Uncharacterized protein</fullName>
    </submittedName>
</protein>
<name>A0A6B0UXU0_IXORI</name>
<dbReference type="AlphaFoldDB" id="A0A6B0UXU0"/>
<proteinExistence type="predicted"/>